<dbReference type="AlphaFoldDB" id="A0A7J6B8J5"/>
<reference evidence="1 2" key="1">
    <citation type="submission" date="2020-02" db="EMBL/GenBank/DDBJ databases">
        <title>A chromosome-scale genome assembly of the black bullhead catfish (Ameiurus melas).</title>
        <authorList>
            <person name="Wen M."/>
            <person name="Zham M."/>
            <person name="Cabau C."/>
            <person name="Klopp C."/>
            <person name="Donnadieu C."/>
            <person name="Roques C."/>
            <person name="Bouchez O."/>
            <person name="Lampietro C."/>
            <person name="Jouanno E."/>
            <person name="Herpin A."/>
            <person name="Louis A."/>
            <person name="Berthelot C."/>
            <person name="Parey E."/>
            <person name="Roest-Crollius H."/>
            <person name="Braasch I."/>
            <person name="Postlethwait J."/>
            <person name="Robinson-Rechavi M."/>
            <person name="Echchiki A."/>
            <person name="Begum T."/>
            <person name="Montfort J."/>
            <person name="Schartl M."/>
            <person name="Bobe J."/>
            <person name="Guiguen Y."/>
        </authorList>
    </citation>
    <scope>NUCLEOTIDE SEQUENCE [LARGE SCALE GENOMIC DNA]</scope>
    <source>
        <strain evidence="1">M_S1</strain>
        <tissue evidence="1">Blood</tissue>
    </source>
</reference>
<proteinExistence type="predicted"/>
<dbReference type="Proteomes" id="UP000593565">
    <property type="component" value="Unassembled WGS sequence"/>
</dbReference>
<sequence>MRHNRIECRCGNMVITTKTENVSQFAAVIIQFPLCQIFHRTSTQQLQLTSFSSPSFCEVEESRGNPQGHWENSKDGGGVKCPLEHVYSMTGRRAC</sequence>
<evidence type="ECO:0000313" key="2">
    <source>
        <dbReference type="Proteomes" id="UP000593565"/>
    </source>
</evidence>
<protein>
    <submittedName>
        <fullName evidence="1">Uncharacterized protein</fullName>
    </submittedName>
</protein>
<organism evidence="1 2">
    <name type="scientific">Ameiurus melas</name>
    <name type="common">Black bullhead</name>
    <name type="synonym">Silurus melas</name>
    <dbReference type="NCBI Taxonomy" id="219545"/>
    <lineage>
        <taxon>Eukaryota</taxon>
        <taxon>Metazoa</taxon>
        <taxon>Chordata</taxon>
        <taxon>Craniata</taxon>
        <taxon>Vertebrata</taxon>
        <taxon>Euteleostomi</taxon>
        <taxon>Actinopterygii</taxon>
        <taxon>Neopterygii</taxon>
        <taxon>Teleostei</taxon>
        <taxon>Ostariophysi</taxon>
        <taxon>Siluriformes</taxon>
        <taxon>Ictaluridae</taxon>
        <taxon>Ameiurus</taxon>
    </lineage>
</organism>
<comment type="caution">
    <text evidence="1">The sequence shown here is derived from an EMBL/GenBank/DDBJ whole genome shotgun (WGS) entry which is preliminary data.</text>
</comment>
<gene>
    <name evidence="1" type="ORF">AMELA_G00036300</name>
</gene>
<evidence type="ECO:0000313" key="1">
    <source>
        <dbReference type="EMBL" id="KAF4091383.1"/>
    </source>
</evidence>
<keyword evidence="2" id="KW-1185">Reference proteome</keyword>
<dbReference type="EMBL" id="JAAGNN010000003">
    <property type="protein sequence ID" value="KAF4091383.1"/>
    <property type="molecule type" value="Genomic_DNA"/>
</dbReference>
<name>A0A7J6B8J5_AMEME</name>
<accession>A0A7J6B8J5</accession>